<evidence type="ECO:0000256" key="1">
    <source>
        <dbReference type="SAM" id="MobiDB-lite"/>
    </source>
</evidence>
<accession>A0A915NG39</accession>
<protein>
    <submittedName>
        <fullName evidence="3">Uncharacterized protein</fullName>
    </submittedName>
</protein>
<keyword evidence="2" id="KW-1185">Reference proteome</keyword>
<reference evidence="3" key="1">
    <citation type="submission" date="2022-11" db="UniProtKB">
        <authorList>
            <consortium name="WormBaseParasite"/>
        </authorList>
    </citation>
    <scope>IDENTIFICATION</scope>
</reference>
<proteinExistence type="predicted"/>
<dbReference type="WBParaSite" id="scf7180000418274.g2245">
    <property type="protein sequence ID" value="scf7180000418274.g2245"/>
    <property type="gene ID" value="scf7180000418274.g2245"/>
</dbReference>
<feature type="compositionally biased region" description="Basic and acidic residues" evidence="1">
    <location>
        <begin position="75"/>
        <end position="107"/>
    </location>
</feature>
<organism evidence="2 3">
    <name type="scientific">Meloidogyne floridensis</name>
    <dbReference type="NCBI Taxonomy" id="298350"/>
    <lineage>
        <taxon>Eukaryota</taxon>
        <taxon>Metazoa</taxon>
        <taxon>Ecdysozoa</taxon>
        <taxon>Nematoda</taxon>
        <taxon>Chromadorea</taxon>
        <taxon>Rhabditida</taxon>
        <taxon>Tylenchina</taxon>
        <taxon>Tylenchomorpha</taxon>
        <taxon>Tylenchoidea</taxon>
        <taxon>Meloidogynidae</taxon>
        <taxon>Meloidogyninae</taxon>
        <taxon>Meloidogyne</taxon>
    </lineage>
</organism>
<evidence type="ECO:0000313" key="3">
    <source>
        <dbReference type="WBParaSite" id="scf7180000418274.g2245"/>
    </source>
</evidence>
<dbReference type="AlphaFoldDB" id="A0A915NG39"/>
<sequence length="107" mass="11690">MDHISQRGLRRRPKKNGDGSPILPPQGGASSSKHVPEPKPASPKLTIASEPSSPKPPNPPMPSSPLSTPLEPSDEEVHLKTITDFFKHTSDIQQPSDKEEKHDYPDV</sequence>
<evidence type="ECO:0000313" key="2">
    <source>
        <dbReference type="Proteomes" id="UP000887560"/>
    </source>
</evidence>
<feature type="region of interest" description="Disordered" evidence="1">
    <location>
        <begin position="1"/>
        <end position="107"/>
    </location>
</feature>
<dbReference type="Proteomes" id="UP000887560">
    <property type="component" value="Unplaced"/>
</dbReference>
<name>A0A915NG39_9BILA</name>
<feature type="compositionally biased region" description="Pro residues" evidence="1">
    <location>
        <begin position="53"/>
        <end position="63"/>
    </location>
</feature>